<proteinExistence type="predicted"/>
<name>A0ABY5RYV8_9HYPH</name>
<dbReference type="RefSeq" id="WP_173948906.1">
    <property type="nucleotide sequence ID" value="NZ_CP102846.1"/>
</dbReference>
<dbReference type="Gene3D" id="3.90.1300.10">
    <property type="entry name" value="Amidase signature (AS) domain"/>
    <property type="match status" value="1"/>
</dbReference>
<dbReference type="SUPFAM" id="SSF75304">
    <property type="entry name" value="Amidase signature (AS) enzymes"/>
    <property type="match status" value="1"/>
</dbReference>
<evidence type="ECO:0008006" key="3">
    <source>
        <dbReference type="Google" id="ProtNLM"/>
    </source>
</evidence>
<evidence type="ECO:0000313" key="1">
    <source>
        <dbReference type="EMBL" id="UVF22441.1"/>
    </source>
</evidence>
<dbReference type="Proteomes" id="UP001017257">
    <property type="component" value="Plasmid pR24_1"/>
</dbReference>
<accession>A0ABY5RYV8</accession>
<gene>
    <name evidence="1" type="ORF">HPT29_025120</name>
</gene>
<dbReference type="EMBL" id="CP102846">
    <property type="protein sequence ID" value="UVF22441.1"/>
    <property type="molecule type" value="Genomic_DNA"/>
</dbReference>
<reference evidence="1" key="1">
    <citation type="submission" date="2022-08" db="EMBL/GenBank/DDBJ databases">
        <title>Microvirga terrae sp. nov., isolated from soil.</title>
        <authorList>
            <person name="Kim K.H."/>
            <person name="Seo Y.L."/>
            <person name="Kim J.M."/>
            <person name="Lee J.K."/>
            <person name="Han D.M."/>
            <person name="Jeon C.O."/>
        </authorList>
    </citation>
    <scope>NUCLEOTIDE SEQUENCE</scope>
    <source>
        <strain evidence="1">R24</strain>
        <plasmid evidence="1">pR24_1</plasmid>
    </source>
</reference>
<sequence length="58" mass="6253">MGLAEDYIACDAMALADLVRQRQVSPAEVVEVAITRLEQVEPKLAGMAAWTLASSTYV</sequence>
<protein>
    <recommendedName>
        <fullName evidence="3">Amidase</fullName>
    </recommendedName>
</protein>
<keyword evidence="1" id="KW-0614">Plasmid</keyword>
<evidence type="ECO:0000313" key="2">
    <source>
        <dbReference type="Proteomes" id="UP001017257"/>
    </source>
</evidence>
<geneLocation type="plasmid" evidence="1 2">
    <name>pR24_1</name>
</geneLocation>
<keyword evidence="2" id="KW-1185">Reference proteome</keyword>
<organism evidence="1 2">
    <name type="scientific">Microvirga terrae</name>
    <dbReference type="NCBI Taxonomy" id="2740529"/>
    <lineage>
        <taxon>Bacteria</taxon>
        <taxon>Pseudomonadati</taxon>
        <taxon>Pseudomonadota</taxon>
        <taxon>Alphaproteobacteria</taxon>
        <taxon>Hyphomicrobiales</taxon>
        <taxon>Methylobacteriaceae</taxon>
        <taxon>Microvirga</taxon>
    </lineage>
</organism>
<dbReference type="InterPro" id="IPR036928">
    <property type="entry name" value="AS_sf"/>
</dbReference>